<comment type="caution">
    <text evidence="2">The sequence shown here is derived from an EMBL/GenBank/DDBJ whole genome shotgun (WGS) entry which is preliminary data.</text>
</comment>
<dbReference type="PANTHER" id="PTHR43179">
    <property type="entry name" value="RHAMNOSYLTRANSFERASE WBBL"/>
    <property type="match status" value="1"/>
</dbReference>
<dbReference type="PANTHER" id="PTHR43179:SF7">
    <property type="entry name" value="RHAMNOSYLTRANSFERASE WBBL"/>
    <property type="match status" value="1"/>
</dbReference>
<name>A0ABS8PVB9_9BACT</name>
<protein>
    <submittedName>
        <fullName evidence="2">Glycosyltransferase family 2 protein</fullName>
    </submittedName>
</protein>
<dbReference type="CDD" id="cd04186">
    <property type="entry name" value="GT_2_like_c"/>
    <property type="match status" value="1"/>
</dbReference>
<dbReference type="Gene3D" id="3.90.550.10">
    <property type="entry name" value="Spore Coat Polysaccharide Biosynthesis Protein SpsA, Chain A"/>
    <property type="match status" value="1"/>
</dbReference>
<evidence type="ECO:0000313" key="3">
    <source>
        <dbReference type="Proteomes" id="UP001199816"/>
    </source>
</evidence>
<evidence type="ECO:0000259" key="1">
    <source>
        <dbReference type="Pfam" id="PF00535"/>
    </source>
</evidence>
<dbReference type="Proteomes" id="UP001199816">
    <property type="component" value="Unassembled WGS sequence"/>
</dbReference>
<keyword evidence="3" id="KW-1185">Reference proteome</keyword>
<dbReference type="InterPro" id="IPR001173">
    <property type="entry name" value="Glyco_trans_2-like"/>
</dbReference>
<sequence length="382" mass="42716">MTLSVIIVSYNVKYFLEHCLISVLRASKGLETEIIVVDNCSTDGSLEYLLPLFPQVLFIANKENAGFGRACNQGLHNATGRFVLFLNPDTLLPEDALVKSLAVFERDASVGAVGIRMFNGEGRFLKESKRGFPSFSAAFFKLSGIHRFFPGSRIFDRYYMGHLNDEKDQYIEVLAGAFMLIPREVLEKAGSFDEAFFMYGEDIDLSYRIYNGGYKNYYLSAPPIIHFKGESTSKNSLVYIKNFYQAMGIFVNKHYRGGRRIGLRLLVHLGIWAHASLKYLSGRIRAGKKQAPEDHASVIIIGSEASVAGLVRQLPNSDPGITVVAPSEPQLVALLNAHPHTPVYLCEQDMHFSELIRIVCQSTHRYLSFYSGNSIITGSQDQ</sequence>
<gene>
    <name evidence="2" type="ORF">LQ567_15690</name>
</gene>
<reference evidence="2 3" key="1">
    <citation type="submission" date="2021-11" db="EMBL/GenBank/DDBJ databases">
        <title>Genomic of Niabella pedocola.</title>
        <authorList>
            <person name="Wu T."/>
        </authorList>
    </citation>
    <scope>NUCLEOTIDE SEQUENCE [LARGE SCALE GENOMIC DNA]</scope>
    <source>
        <strain evidence="2 3">JCM 31011</strain>
    </source>
</reference>
<accession>A0ABS8PVB9</accession>
<dbReference type="InterPro" id="IPR029044">
    <property type="entry name" value="Nucleotide-diphossugar_trans"/>
</dbReference>
<organism evidence="2 3">
    <name type="scientific">Niabella pedocola</name>
    <dbReference type="NCBI Taxonomy" id="1752077"/>
    <lineage>
        <taxon>Bacteria</taxon>
        <taxon>Pseudomonadati</taxon>
        <taxon>Bacteroidota</taxon>
        <taxon>Chitinophagia</taxon>
        <taxon>Chitinophagales</taxon>
        <taxon>Chitinophagaceae</taxon>
        <taxon>Niabella</taxon>
    </lineage>
</organism>
<dbReference type="EMBL" id="JAJNEC010000005">
    <property type="protein sequence ID" value="MCD2424223.1"/>
    <property type="molecule type" value="Genomic_DNA"/>
</dbReference>
<dbReference type="SUPFAM" id="SSF53448">
    <property type="entry name" value="Nucleotide-diphospho-sugar transferases"/>
    <property type="match status" value="1"/>
</dbReference>
<evidence type="ECO:0000313" key="2">
    <source>
        <dbReference type="EMBL" id="MCD2424223.1"/>
    </source>
</evidence>
<proteinExistence type="predicted"/>
<dbReference type="RefSeq" id="WP_231005628.1">
    <property type="nucleotide sequence ID" value="NZ_JAJNEC010000005.1"/>
</dbReference>
<dbReference type="Pfam" id="PF00535">
    <property type="entry name" value="Glycos_transf_2"/>
    <property type="match status" value="1"/>
</dbReference>
<feature type="domain" description="Glycosyltransferase 2-like" evidence="1">
    <location>
        <begin position="4"/>
        <end position="186"/>
    </location>
</feature>